<protein>
    <recommendedName>
        <fullName evidence="7 18">Phosphatidate cytidylyltransferase</fullName>
        <ecNumber evidence="6 18">2.7.7.41</ecNumber>
    </recommendedName>
</protein>
<evidence type="ECO:0000256" key="1">
    <source>
        <dbReference type="ARBA" id="ARBA00001698"/>
    </source>
</evidence>
<dbReference type="RefSeq" id="WP_100294413.1">
    <property type="nucleotide sequence ID" value="NZ_PGGC01000102.1"/>
</dbReference>
<keyword evidence="11 18" id="KW-0812">Transmembrane</keyword>
<evidence type="ECO:0000256" key="14">
    <source>
        <dbReference type="ARBA" id="ARBA00023098"/>
    </source>
</evidence>
<evidence type="ECO:0000256" key="8">
    <source>
        <dbReference type="ARBA" id="ARBA00022475"/>
    </source>
</evidence>
<feature type="transmembrane region" description="Helical" evidence="19">
    <location>
        <begin position="149"/>
        <end position="170"/>
    </location>
</feature>
<dbReference type="UniPathway" id="UPA00557">
    <property type="reaction ID" value="UER00614"/>
</dbReference>
<evidence type="ECO:0000256" key="13">
    <source>
        <dbReference type="ARBA" id="ARBA00022989"/>
    </source>
</evidence>
<evidence type="ECO:0000256" key="4">
    <source>
        <dbReference type="ARBA" id="ARBA00005189"/>
    </source>
</evidence>
<evidence type="ECO:0000256" key="10">
    <source>
        <dbReference type="ARBA" id="ARBA00022679"/>
    </source>
</evidence>
<keyword evidence="16" id="KW-0594">Phospholipid biosynthesis</keyword>
<evidence type="ECO:0000256" key="17">
    <source>
        <dbReference type="ARBA" id="ARBA00023264"/>
    </source>
</evidence>
<keyword evidence="9" id="KW-0444">Lipid biosynthesis</keyword>
<evidence type="ECO:0000313" key="20">
    <source>
        <dbReference type="EMBL" id="PJG58530.1"/>
    </source>
</evidence>
<keyword evidence="8" id="KW-1003">Cell membrane</keyword>
<comment type="catalytic activity">
    <reaction evidence="1 18">
        <text>a 1,2-diacyl-sn-glycero-3-phosphate + CTP + H(+) = a CDP-1,2-diacyl-sn-glycerol + diphosphate</text>
        <dbReference type="Rhea" id="RHEA:16229"/>
        <dbReference type="ChEBI" id="CHEBI:15378"/>
        <dbReference type="ChEBI" id="CHEBI:33019"/>
        <dbReference type="ChEBI" id="CHEBI:37563"/>
        <dbReference type="ChEBI" id="CHEBI:58332"/>
        <dbReference type="ChEBI" id="CHEBI:58608"/>
        <dbReference type="EC" id="2.7.7.41"/>
    </reaction>
</comment>
<evidence type="ECO:0000256" key="16">
    <source>
        <dbReference type="ARBA" id="ARBA00023209"/>
    </source>
</evidence>
<comment type="pathway">
    <text evidence="3 18">Phospholipid metabolism; CDP-diacylglycerol biosynthesis; CDP-diacylglycerol from sn-glycerol 3-phosphate: step 3/3.</text>
</comment>
<keyword evidence="15 19" id="KW-0472">Membrane</keyword>
<dbReference type="GO" id="GO:0004605">
    <property type="term" value="F:phosphatidate cytidylyltransferase activity"/>
    <property type="evidence" value="ECO:0007669"/>
    <property type="project" value="UniProtKB-EC"/>
</dbReference>
<dbReference type="Proteomes" id="UP000235861">
    <property type="component" value="Unassembled WGS sequence"/>
</dbReference>
<evidence type="ECO:0000256" key="9">
    <source>
        <dbReference type="ARBA" id="ARBA00022516"/>
    </source>
</evidence>
<dbReference type="EC" id="2.7.7.41" evidence="6 18"/>
<feature type="transmembrane region" description="Helical" evidence="19">
    <location>
        <begin position="117"/>
        <end position="137"/>
    </location>
</feature>
<dbReference type="InterPro" id="IPR000374">
    <property type="entry name" value="PC_trans"/>
</dbReference>
<evidence type="ECO:0000256" key="7">
    <source>
        <dbReference type="ARBA" id="ARBA00019373"/>
    </source>
</evidence>
<evidence type="ECO:0000256" key="18">
    <source>
        <dbReference type="RuleBase" id="RU003938"/>
    </source>
</evidence>
<evidence type="ECO:0000256" key="6">
    <source>
        <dbReference type="ARBA" id="ARBA00012487"/>
    </source>
</evidence>
<gene>
    <name evidence="20" type="ORF">CUC53_12165</name>
</gene>
<evidence type="ECO:0000256" key="12">
    <source>
        <dbReference type="ARBA" id="ARBA00022695"/>
    </source>
</evidence>
<feature type="transmembrane region" description="Helical" evidence="19">
    <location>
        <begin position="51"/>
        <end position="71"/>
    </location>
</feature>
<dbReference type="GO" id="GO:0016024">
    <property type="term" value="P:CDP-diacylglycerol biosynthetic process"/>
    <property type="evidence" value="ECO:0007669"/>
    <property type="project" value="UniProtKB-UniPathway"/>
</dbReference>
<accession>A0A2H9U3D2</accession>
<evidence type="ECO:0000256" key="2">
    <source>
        <dbReference type="ARBA" id="ARBA00004651"/>
    </source>
</evidence>
<dbReference type="AlphaFoldDB" id="A0A2H9U3D2"/>
<comment type="subcellular location">
    <subcellularLocation>
        <location evidence="2">Cell membrane</location>
        <topology evidence="2">Multi-pass membrane protein</topology>
    </subcellularLocation>
</comment>
<proteinExistence type="inferred from homology"/>
<feature type="transmembrane region" description="Helical" evidence="19">
    <location>
        <begin position="6"/>
        <end position="39"/>
    </location>
</feature>
<sequence>MLKQRIITALMLIPLVLGALFFLPLKFFALLAALIFLLASREWGGFVATGSSQWLPLGFCLLLGASLLGLPVDQLWTPHLHPIVIGVLWCAVSWWLLGLLLVLRYPRSAELWRSSTWLKSLFGLVTLVPFFWSLVAIRGYNFYHDPMMGAWILLFVMGLVWAADSGAYFFGKAFGKRKLAPAVSPGKTIEGMCGGLFTASLLAIGVTWSMGFVPAKMFTVLFCSLLAVLASVLGDLTESMFKREAGIKDSGNLLPGHGGILDRIDSLTAALPVFLLSYLLLSQEL</sequence>
<keyword evidence="21" id="KW-1185">Reference proteome</keyword>
<comment type="caution">
    <text evidence="20">The sequence shown here is derived from an EMBL/GenBank/DDBJ whole genome shotgun (WGS) entry which is preliminary data.</text>
</comment>
<evidence type="ECO:0000256" key="19">
    <source>
        <dbReference type="SAM" id="Phobius"/>
    </source>
</evidence>
<dbReference type="PANTHER" id="PTHR46382">
    <property type="entry name" value="PHOSPHATIDATE CYTIDYLYLTRANSFERASE"/>
    <property type="match status" value="1"/>
</dbReference>
<keyword evidence="12 18" id="KW-0548">Nucleotidyltransferase</keyword>
<dbReference type="Pfam" id="PF01148">
    <property type="entry name" value="CTP_transf_1"/>
    <property type="match status" value="1"/>
</dbReference>
<dbReference type="PROSITE" id="PS01315">
    <property type="entry name" value="CDS"/>
    <property type="match status" value="1"/>
</dbReference>
<dbReference type="EMBL" id="PGGC01000102">
    <property type="protein sequence ID" value="PJG58530.1"/>
    <property type="molecule type" value="Genomic_DNA"/>
</dbReference>
<keyword evidence="17" id="KW-1208">Phospholipid metabolism</keyword>
<name>A0A2H9U3D2_9GAMM</name>
<evidence type="ECO:0000313" key="21">
    <source>
        <dbReference type="Proteomes" id="UP000235861"/>
    </source>
</evidence>
<keyword evidence="10 18" id="KW-0808">Transferase</keyword>
<dbReference type="GO" id="GO:0005886">
    <property type="term" value="C:plasma membrane"/>
    <property type="evidence" value="ECO:0007669"/>
    <property type="project" value="UniProtKB-SubCell"/>
</dbReference>
<evidence type="ECO:0000256" key="11">
    <source>
        <dbReference type="ARBA" id="ARBA00022692"/>
    </source>
</evidence>
<keyword evidence="14" id="KW-0443">Lipid metabolism</keyword>
<organism evidence="20 21">
    <name type="scientific">Aeromonas cavernicola</name>
    <dbReference type="NCBI Taxonomy" id="1006623"/>
    <lineage>
        <taxon>Bacteria</taxon>
        <taxon>Pseudomonadati</taxon>
        <taxon>Pseudomonadota</taxon>
        <taxon>Gammaproteobacteria</taxon>
        <taxon>Aeromonadales</taxon>
        <taxon>Aeromonadaceae</taxon>
        <taxon>Aeromonas</taxon>
    </lineage>
</organism>
<feature type="transmembrane region" description="Helical" evidence="19">
    <location>
        <begin position="191"/>
        <end position="211"/>
    </location>
</feature>
<comment type="pathway">
    <text evidence="4">Lipid metabolism.</text>
</comment>
<evidence type="ECO:0000256" key="5">
    <source>
        <dbReference type="ARBA" id="ARBA00010185"/>
    </source>
</evidence>
<reference evidence="20 21" key="1">
    <citation type="submission" date="2017-11" db="EMBL/GenBank/DDBJ databases">
        <title>Draft genome sequence of environmental isolate Aeromonas cavernicola sp. nov. MDC 2508.</title>
        <authorList>
            <person name="Colston S.M."/>
            <person name="Navarro A."/>
            <person name="Martinez-Murcia A.J."/>
            <person name="Graf J."/>
        </authorList>
    </citation>
    <scope>NUCLEOTIDE SEQUENCE [LARGE SCALE GENOMIC DNA]</scope>
    <source>
        <strain evidence="20 21">MDC 2508</strain>
    </source>
</reference>
<dbReference type="OrthoDB" id="9799199at2"/>
<evidence type="ECO:0000256" key="3">
    <source>
        <dbReference type="ARBA" id="ARBA00005119"/>
    </source>
</evidence>
<keyword evidence="13 19" id="KW-1133">Transmembrane helix</keyword>
<dbReference type="PANTHER" id="PTHR46382:SF1">
    <property type="entry name" value="PHOSPHATIDATE CYTIDYLYLTRANSFERASE"/>
    <property type="match status" value="1"/>
</dbReference>
<comment type="similarity">
    <text evidence="5 18">Belongs to the CDS family.</text>
</comment>
<feature type="transmembrane region" description="Helical" evidence="19">
    <location>
        <begin position="217"/>
        <end position="236"/>
    </location>
</feature>
<feature type="transmembrane region" description="Helical" evidence="19">
    <location>
        <begin position="83"/>
        <end position="105"/>
    </location>
</feature>
<evidence type="ECO:0000256" key="15">
    <source>
        <dbReference type="ARBA" id="ARBA00023136"/>
    </source>
</evidence>